<name>A0A543IXH0_9ACTN</name>
<reference evidence="2 3" key="1">
    <citation type="submission" date="2019-06" db="EMBL/GenBank/DDBJ databases">
        <title>Sequencing the genomes of 1000 actinobacteria strains.</title>
        <authorList>
            <person name="Klenk H.-P."/>
        </authorList>
    </citation>
    <scope>NUCLEOTIDE SEQUENCE [LARGE SCALE GENOMIC DNA]</scope>
    <source>
        <strain evidence="2 3">DSM 43186</strain>
    </source>
</reference>
<evidence type="ECO:0000313" key="2">
    <source>
        <dbReference type="EMBL" id="TQM75270.1"/>
    </source>
</evidence>
<organism evidence="2 3">
    <name type="scientific">Thermopolyspora flexuosa</name>
    <dbReference type="NCBI Taxonomy" id="103836"/>
    <lineage>
        <taxon>Bacteria</taxon>
        <taxon>Bacillati</taxon>
        <taxon>Actinomycetota</taxon>
        <taxon>Actinomycetes</taxon>
        <taxon>Streptosporangiales</taxon>
        <taxon>Streptosporangiaceae</taxon>
        <taxon>Thermopolyspora</taxon>
    </lineage>
</organism>
<dbReference type="AlphaFoldDB" id="A0A543IXH0"/>
<feature type="region of interest" description="Disordered" evidence="1">
    <location>
        <begin position="1"/>
        <end position="46"/>
    </location>
</feature>
<dbReference type="RefSeq" id="WP_142259312.1">
    <property type="nucleotide sequence ID" value="NZ_BMPV01000011.1"/>
</dbReference>
<feature type="compositionally biased region" description="Gly residues" evidence="1">
    <location>
        <begin position="29"/>
        <end position="41"/>
    </location>
</feature>
<feature type="region of interest" description="Disordered" evidence="1">
    <location>
        <begin position="84"/>
        <end position="107"/>
    </location>
</feature>
<sequence>MIASGGDGAGPAQVPRLSQATPDRHQAGPPGGGRPGGGTGGSAAAPVEAALAPLRRLESLPVREHVAVYEQVLADLEATLATVAADPAAPGGGRDDRAGEPDGVARP</sequence>
<comment type="caution">
    <text evidence="2">The sequence shown here is derived from an EMBL/GenBank/DDBJ whole genome shotgun (WGS) entry which is preliminary data.</text>
</comment>
<protein>
    <submittedName>
        <fullName evidence="2">Uncharacterized protein</fullName>
    </submittedName>
</protein>
<evidence type="ECO:0000256" key="1">
    <source>
        <dbReference type="SAM" id="MobiDB-lite"/>
    </source>
</evidence>
<gene>
    <name evidence="2" type="ORF">FHX40_1975</name>
</gene>
<proteinExistence type="predicted"/>
<evidence type="ECO:0000313" key="3">
    <source>
        <dbReference type="Proteomes" id="UP000319213"/>
    </source>
</evidence>
<keyword evidence="3" id="KW-1185">Reference proteome</keyword>
<feature type="compositionally biased region" description="Basic and acidic residues" evidence="1">
    <location>
        <begin position="93"/>
        <end position="107"/>
    </location>
</feature>
<dbReference type="EMBL" id="VFPQ01000001">
    <property type="protein sequence ID" value="TQM75270.1"/>
    <property type="molecule type" value="Genomic_DNA"/>
</dbReference>
<dbReference type="Proteomes" id="UP000319213">
    <property type="component" value="Unassembled WGS sequence"/>
</dbReference>
<accession>A0A543IXH0</accession>